<keyword evidence="13" id="KW-1185">Reference proteome</keyword>
<feature type="domain" description="Peptidase M13 N-terminal" evidence="11">
    <location>
        <begin position="94"/>
        <end position="492"/>
    </location>
</feature>
<dbReference type="GO" id="GO:0004222">
    <property type="term" value="F:metalloendopeptidase activity"/>
    <property type="evidence" value="ECO:0007669"/>
    <property type="project" value="InterPro"/>
</dbReference>
<dbReference type="InterPro" id="IPR000718">
    <property type="entry name" value="Peptidase_M13"/>
</dbReference>
<dbReference type="Proteomes" id="UP000494040">
    <property type="component" value="Unassembled WGS sequence"/>
</dbReference>
<evidence type="ECO:0000256" key="4">
    <source>
        <dbReference type="ARBA" id="ARBA00022670"/>
    </source>
</evidence>
<dbReference type="Gene3D" id="3.40.390.10">
    <property type="entry name" value="Collagenase (Catalytic Domain)"/>
    <property type="match status" value="1"/>
</dbReference>
<dbReference type="CTD" id="43255"/>
<dbReference type="KEGG" id="clec:106664204"/>
<dbReference type="PROSITE" id="PS51885">
    <property type="entry name" value="NEPRILYSIN"/>
    <property type="match status" value="1"/>
</dbReference>
<feature type="domain" description="Peptidase M13 C-terminal" evidence="10">
    <location>
        <begin position="553"/>
        <end position="754"/>
    </location>
</feature>
<organism evidence="12 13">
    <name type="scientific">Cimex lectularius</name>
    <name type="common">Bed bug</name>
    <name type="synonym">Acanthia lectularia</name>
    <dbReference type="NCBI Taxonomy" id="79782"/>
    <lineage>
        <taxon>Eukaryota</taxon>
        <taxon>Metazoa</taxon>
        <taxon>Ecdysozoa</taxon>
        <taxon>Arthropoda</taxon>
        <taxon>Hexapoda</taxon>
        <taxon>Insecta</taxon>
        <taxon>Pterygota</taxon>
        <taxon>Neoptera</taxon>
        <taxon>Paraneoptera</taxon>
        <taxon>Hemiptera</taxon>
        <taxon>Heteroptera</taxon>
        <taxon>Panheteroptera</taxon>
        <taxon>Cimicomorpha</taxon>
        <taxon>Cimicidae</taxon>
        <taxon>Cimex</taxon>
    </lineage>
</organism>
<evidence type="ECO:0000256" key="5">
    <source>
        <dbReference type="ARBA" id="ARBA00022723"/>
    </source>
</evidence>
<dbReference type="Pfam" id="PF01431">
    <property type="entry name" value="Peptidase_M13"/>
    <property type="match status" value="1"/>
</dbReference>
<evidence type="ECO:0000256" key="9">
    <source>
        <dbReference type="SAM" id="Phobius"/>
    </source>
</evidence>
<evidence type="ECO:0000256" key="1">
    <source>
        <dbReference type="ARBA" id="ARBA00001947"/>
    </source>
</evidence>
<dbReference type="Gene3D" id="1.10.1380.10">
    <property type="entry name" value="Neutral endopeptidase , domain2"/>
    <property type="match status" value="1"/>
</dbReference>
<evidence type="ECO:0000256" key="6">
    <source>
        <dbReference type="ARBA" id="ARBA00022801"/>
    </source>
</evidence>
<keyword evidence="8" id="KW-0482">Metalloprotease</keyword>
<dbReference type="RefSeq" id="XP_014245173.1">
    <property type="nucleotide sequence ID" value="XM_014389687.2"/>
</dbReference>
<keyword evidence="6" id="KW-0378">Hydrolase</keyword>
<evidence type="ECO:0000256" key="8">
    <source>
        <dbReference type="ARBA" id="ARBA00023049"/>
    </source>
</evidence>
<evidence type="ECO:0000256" key="7">
    <source>
        <dbReference type="ARBA" id="ARBA00022833"/>
    </source>
</evidence>
<dbReference type="GO" id="GO:0046872">
    <property type="term" value="F:metal ion binding"/>
    <property type="evidence" value="ECO:0007669"/>
    <property type="project" value="UniProtKB-KW"/>
</dbReference>
<accession>A0A8I6RFG4</accession>
<evidence type="ECO:0008006" key="14">
    <source>
        <dbReference type="Google" id="ProtNLM"/>
    </source>
</evidence>
<keyword evidence="7" id="KW-0862">Zinc</keyword>
<evidence type="ECO:0000313" key="12">
    <source>
        <dbReference type="EnsemblMetazoa" id="XP_014245173.1"/>
    </source>
</evidence>
<keyword evidence="9" id="KW-1133">Transmembrane helix</keyword>
<dbReference type="GeneID" id="106664204"/>
<dbReference type="GO" id="GO:0016485">
    <property type="term" value="P:protein processing"/>
    <property type="evidence" value="ECO:0007669"/>
    <property type="project" value="TreeGrafter"/>
</dbReference>
<evidence type="ECO:0000259" key="11">
    <source>
        <dbReference type="Pfam" id="PF05649"/>
    </source>
</evidence>
<dbReference type="PANTHER" id="PTHR11733:SF133">
    <property type="entry name" value="PHOSPHATE-REGULATING NEUTRAL ENDOPEPTIDASE PHEX"/>
    <property type="match status" value="1"/>
</dbReference>
<dbReference type="Pfam" id="PF05649">
    <property type="entry name" value="Peptidase_M13_N"/>
    <property type="match status" value="1"/>
</dbReference>
<keyword evidence="9" id="KW-0472">Membrane</keyword>
<dbReference type="EnsemblMetazoa" id="XM_014389687.2">
    <property type="protein sequence ID" value="XP_014245173.1"/>
    <property type="gene ID" value="LOC106664204"/>
</dbReference>
<dbReference type="InterPro" id="IPR042089">
    <property type="entry name" value="Peptidase_M13_dom_2"/>
</dbReference>
<keyword evidence="4" id="KW-0645">Protease</keyword>
<evidence type="ECO:0000259" key="10">
    <source>
        <dbReference type="Pfam" id="PF01431"/>
    </source>
</evidence>
<dbReference type="InterPro" id="IPR024079">
    <property type="entry name" value="MetalloPept_cat_dom_sf"/>
</dbReference>
<reference evidence="12" key="1">
    <citation type="submission" date="2022-01" db="UniProtKB">
        <authorList>
            <consortium name="EnsemblMetazoa"/>
        </authorList>
    </citation>
    <scope>IDENTIFICATION</scope>
</reference>
<sequence length="757" mass="86147">MMGPVRDDSLNSSTNHLVDVTPKRNRRWKKFLKGRTSNEKKLILAVFLLSLITFSLFVALIVISSNRQKRLCYSQECIKSASMFIENMDTRQDPCVDFYQYACGRWSEAHVTLTDTNSWFTDRTKFLSTKVAGILQDNSTSEDPLALSYAKSMFNSCMDTDRLDELGIAPMMDIIESTGLPRKLPTEETAAKFSISSVLARIQRVVSMDLLIQLSLAIDPETNLTMIMVSPAIGVSSLPELVSSEDKVSISAKEAIALRIAYMTGVLAEIDPTANVTDLGATALKILVLDSQIRADIARSYFEGVPEKMTLAELQDFTDNTNLTMPASMKLDWNEYMTVLLKDLGKTVSMNDSVYVDRKDYFVAMAKRLHKAKPETYQRYLWWKLVSAMVPHTTNDLRSLKDDLYEALFKKQRVTRTHKCVRYVKMFFNMAISYKFSKMYDLKDTIEKINWMLQDIKNSFKWLVSSFSWMDDSTKRNAQKKATAIKSFIGYPTWISKKGEIDLAYKDIEIVDGQFLQSMVSIKSVEVKNILKQVGLPSENKTHEWISDPMEVNAFYGRESNAIAIPAGILQAPFYYLGLESLNYGAIGTILGHELTHAFDIEGKDYDSNGLKISWWDEVMMKEYNKRAQCFVNQYSKFSVSKDNRLNGSLTLAENIADNGGVREAYHAYKRFVERNGEEPLLPGLDHYSHDQLFFLAYANVWCEKTSIEDDVLSLSDVHSPNKFRVIGTLSNLRAFSEVWNCPSNSKMNPNGKCVLW</sequence>
<dbReference type="PRINTS" id="PR00786">
    <property type="entry name" value="NEPRILYSIN"/>
</dbReference>
<name>A0A8I6RFG4_CIMLE</name>
<comment type="subcellular location">
    <subcellularLocation>
        <location evidence="2">Cell membrane</location>
        <topology evidence="2">Single-pass type II membrane protein</topology>
    </subcellularLocation>
</comment>
<evidence type="ECO:0000256" key="3">
    <source>
        <dbReference type="ARBA" id="ARBA00007357"/>
    </source>
</evidence>
<dbReference type="OrthoDB" id="6475849at2759"/>
<protein>
    <recommendedName>
        <fullName evidence="14">Endothelin-converting enzyme</fullName>
    </recommendedName>
</protein>
<evidence type="ECO:0000313" key="13">
    <source>
        <dbReference type="Proteomes" id="UP000494040"/>
    </source>
</evidence>
<dbReference type="PANTHER" id="PTHR11733">
    <property type="entry name" value="ZINC METALLOPROTEASE FAMILY M13 NEPRILYSIN-RELATED"/>
    <property type="match status" value="1"/>
</dbReference>
<evidence type="ECO:0000256" key="2">
    <source>
        <dbReference type="ARBA" id="ARBA00004401"/>
    </source>
</evidence>
<dbReference type="InterPro" id="IPR018497">
    <property type="entry name" value="Peptidase_M13_C"/>
</dbReference>
<dbReference type="AlphaFoldDB" id="A0A8I6RFG4"/>
<keyword evidence="9" id="KW-0812">Transmembrane</keyword>
<keyword evidence="5" id="KW-0479">Metal-binding</keyword>
<comment type="cofactor">
    <cofactor evidence="1">
        <name>Zn(2+)</name>
        <dbReference type="ChEBI" id="CHEBI:29105"/>
    </cofactor>
</comment>
<comment type="similarity">
    <text evidence="3">Belongs to the peptidase M13 family.</text>
</comment>
<dbReference type="GO" id="GO:0005886">
    <property type="term" value="C:plasma membrane"/>
    <property type="evidence" value="ECO:0007669"/>
    <property type="project" value="UniProtKB-SubCell"/>
</dbReference>
<dbReference type="CDD" id="cd08662">
    <property type="entry name" value="M13"/>
    <property type="match status" value="1"/>
</dbReference>
<feature type="transmembrane region" description="Helical" evidence="9">
    <location>
        <begin position="42"/>
        <end position="63"/>
    </location>
</feature>
<dbReference type="SUPFAM" id="SSF55486">
    <property type="entry name" value="Metalloproteases ('zincins'), catalytic domain"/>
    <property type="match status" value="1"/>
</dbReference>
<proteinExistence type="inferred from homology"/>
<dbReference type="InterPro" id="IPR008753">
    <property type="entry name" value="Peptidase_M13_N"/>
</dbReference>